<evidence type="ECO:0000256" key="2">
    <source>
        <dbReference type="SAM" id="SignalP"/>
    </source>
</evidence>
<feature type="chain" id="PRO_5016983468" evidence="2">
    <location>
        <begin position="20"/>
        <end position="298"/>
    </location>
</feature>
<evidence type="ECO:0000313" key="4">
    <source>
        <dbReference type="EMBL" id="RBP43781.1"/>
    </source>
</evidence>
<gene>
    <name evidence="4" type="ORF">DES53_105180</name>
</gene>
<keyword evidence="2" id="KW-0732">Signal</keyword>
<dbReference type="PANTHER" id="PTHR48081">
    <property type="entry name" value="AB HYDROLASE SUPERFAMILY PROTEIN C4A8.06C"/>
    <property type="match status" value="1"/>
</dbReference>
<accession>A0A366HNG9</accession>
<dbReference type="SUPFAM" id="SSF53474">
    <property type="entry name" value="alpha/beta-Hydrolases"/>
    <property type="match status" value="1"/>
</dbReference>
<reference evidence="4 5" key="1">
    <citation type="submission" date="2018-06" db="EMBL/GenBank/DDBJ databases">
        <title>Genomic Encyclopedia of Type Strains, Phase IV (KMG-IV): sequencing the most valuable type-strain genomes for metagenomic binning, comparative biology and taxonomic classification.</title>
        <authorList>
            <person name="Goeker M."/>
        </authorList>
    </citation>
    <scope>NUCLEOTIDE SEQUENCE [LARGE SCALE GENOMIC DNA]</scope>
    <source>
        <strain evidence="4 5">DSM 25532</strain>
    </source>
</reference>
<dbReference type="InterPro" id="IPR050300">
    <property type="entry name" value="GDXG_lipolytic_enzyme"/>
</dbReference>
<evidence type="ECO:0000256" key="1">
    <source>
        <dbReference type="ARBA" id="ARBA00022801"/>
    </source>
</evidence>
<keyword evidence="5" id="KW-1185">Reference proteome</keyword>
<dbReference type="AlphaFoldDB" id="A0A366HNG9"/>
<proteinExistence type="predicted"/>
<protein>
    <submittedName>
        <fullName evidence="4">Acetyl esterase/lipase</fullName>
    </submittedName>
</protein>
<dbReference type="PANTHER" id="PTHR48081:SF6">
    <property type="entry name" value="PEPTIDASE S9 PROLYL OLIGOPEPTIDASE CATALYTIC DOMAIN-CONTAINING PROTEIN"/>
    <property type="match status" value="1"/>
</dbReference>
<sequence>MKAVLALLIGCFTSGMAFGAAPEPAQTLPVWPDGVQGPVNDKAPERVLPDAPNAKKVVRLEGVTEATLQVYPAPKDKTNNTAVIICPGGGFSKLALDLEGGEVAAYLNENGTTAFVLKYRTSPNGSKDPQLGPVMDAQRSVALVRKRAAEFGVDPARIGLLGISAGGQVAVIATSNHANPTYKTSGKIDAASCRPDFLALVYPWKLQDNADATKLRADIKVDKTMPPVFIAHAADDKGAKIEGSLLLFLQLQAAAIPTEAHLYARGGHGFGLRPADVPCPTDWPQRLTAWMKVMQLVK</sequence>
<evidence type="ECO:0000313" key="5">
    <source>
        <dbReference type="Proteomes" id="UP000253426"/>
    </source>
</evidence>
<feature type="signal peptide" evidence="2">
    <location>
        <begin position="1"/>
        <end position="19"/>
    </location>
</feature>
<dbReference type="InterPro" id="IPR049492">
    <property type="entry name" value="BD-FAE-like_dom"/>
</dbReference>
<dbReference type="InterPro" id="IPR029058">
    <property type="entry name" value="AB_hydrolase_fold"/>
</dbReference>
<organism evidence="4 5">
    <name type="scientific">Roseimicrobium gellanilyticum</name>
    <dbReference type="NCBI Taxonomy" id="748857"/>
    <lineage>
        <taxon>Bacteria</taxon>
        <taxon>Pseudomonadati</taxon>
        <taxon>Verrucomicrobiota</taxon>
        <taxon>Verrucomicrobiia</taxon>
        <taxon>Verrucomicrobiales</taxon>
        <taxon>Verrucomicrobiaceae</taxon>
        <taxon>Roseimicrobium</taxon>
    </lineage>
</organism>
<dbReference type="OrthoDB" id="9794725at2"/>
<feature type="domain" description="BD-FAE-like" evidence="3">
    <location>
        <begin position="68"/>
        <end position="178"/>
    </location>
</feature>
<dbReference type="EMBL" id="QNRR01000005">
    <property type="protein sequence ID" value="RBP43781.1"/>
    <property type="molecule type" value="Genomic_DNA"/>
</dbReference>
<evidence type="ECO:0000259" key="3">
    <source>
        <dbReference type="Pfam" id="PF20434"/>
    </source>
</evidence>
<name>A0A366HNG9_9BACT</name>
<dbReference type="Pfam" id="PF20434">
    <property type="entry name" value="BD-FAE"/>
    <property type="match status" value="1"/>
</dbReference>
<keyword evidence="1" id="KW-0378">Hydrolase</keyword>
<dbReference type="Gene3D" id="3.40.50.1820">
    <property type="entry name" value="alpha/beta hydrolase"/>
    <property type="match status" value="1"/>
</dbReference>
<comment type="caution">
    <text evidence="4">The sequence shown here is derived from an EMBL/GenBank/DDBJ whole genome shotgun (WGS) entry which is preliminary data.</text>
</comment>
<dbReference type="Proteomes" id="UP000253426">
    <property type="component" value="Unassembled WGS sequence"/>
</dbReference>
<dbReference type="GO" id="GO:0016787">
    <property type="term" value="F:hydrolase activity"/>
    <property type="evidence" value="ECO:0007669"/>
    <property type="project" value="UniProtKB-KW"/>
</dbReference>
<dbReference type="RefSeq" id="WP_113959254.1">
    <property type="nucleotide sequence ID" value="NZ_QNRR01000005.1"/>
</dbReference>